<feature type="domain" description="Gfo/Idh/MocA-like oxidoreductase N-terminal" evidence="3">
    <location>
        <begin position="656"/>
        <end position="781"/>
    </location>
</feature>
<dbReference type="InterPro" id="IPR055170">
    <property type="entry name" value="GFO_IDH_MocA-like_dom"/>
</dbReference>
<dbReference type="InterPro" id="IPR051450">
    <property type="entry name" value="Gfo/Idh/MocA_Oxidoreductases"/>
</dbReference>
<evidence type="ECO:0000256" key="2">
    <source>
        <dbReference type="SAM" id="Phobius"/>
    </source>
</evidence>
<evidence type="ECO:0000259" key="4">
    <source>
        <dbReference type="Pfam" id="PF04982"/>
    </source>
</evidence>
<keyword evidence="2" id="KW-0472">Membrane</keyword>
<evidence type="ECO:0000313" key="6">
    <source>
        <dbReference type="EMBL" id="EGB08601.1"/>
    </source>
</evidence>
<feature type="transmembrane region" description="Helical" evidence="2">
    <location>
        <begin position="566"/>
        <end position="592"/>
    </location>
</feature>
<reference evidence="6 7" key="1">
    <citation type="journal article" date="2011" name="Proc. Natl. Acad. Sci. U.S.A.">
        <title>Niche of harmful alga Aureococcus anophagefferens revealed through ecogenomics.</title>
        <authorList>
            <person name="Gobler C.J."/>
            <person name="Berry D.L."/>
            <person name="Dyhrman S.T."/>
            <person name="Wilhelm S.W."/>
            <person name="Salamov A."/>
            <person name="Lobanov A.V."/>
            <person name="Zhang Y."/>
            <person name="Collier J.L."/>
            <person name="Wurch L.L."/>
            <person name="Kustka A.B."/>
            <person name="Dill B.D."/>
            <person name="Shah M."/>
            <person name="VerBerkmoes N.C."/>
            <person name="Kuo A."/>
            <person name="Terry A."/>
            <person name="Pangilinan J."/>
            <person name="Lindquist E.A."/>
            <person name="Lucas S."/>
            <person name="Paulsen I.T."/>
            <person name="Hattenrath-Lehmann T.K."/>
            <person name="Talmage S.C."/>
            <person name="Walker E.A."/>
            <person name="Koch F."/>
            <person name="Burson A.M."/>
            <person name="Marcoval M.A."/>
            <person name="Tang Y.Z."/>
            <person name="Lecleir G.R."/>
            <person name="Coyne K.J."/>
            <person name="Berg G.M."/>
            <person name="Bertrand E.M."/>
            <person name="Saito M.A."/>
            <person name="Gladyshev V.N."/>
            <person name="Grigoriev I.V."/>
        </authorList>
    </citation>
    <scope>NUCLEOTIDE SEQUENCE [LARGE SCALE GENOMIC DNA]</scope>
    <source>
        <strain evidence="7">CCMP 1984</strain>
    </source>
</reference>
<protein>
    <submittedName>
        <fullName evidence="6">Uncharacterized protein</fullName>
    </submittedName>
</protein>
<dbReference type="Proteomes" id="UP000002729">
    <property type="component" value="Unassembled WGS sequence"/>
</dbReference>
<dbReference type="SUPFAM" id="SSF51735">
    <property type="entry name" value="NAD(P)-binding Rossmann-fold domains"/>
    <property type="match status" value="1"/>
</dbReference>
<comment type="similarity">
    <text evidence="1">Belongs to the Gfo/Idh/MocA family.</text>
</comment>
<dbReference type="Gene3D" id="3.30.360.10">
    <property type="entry name" value="Dihydrodipicolinate Reductase, domain 2"/>
    <property type="match status" value="1"/>
</dbReference>
<feature type="transmembrane region" description="Helical" evidence="2">
    <location>
        <begin position="89"/>
        <end position="108"/>
    </location>
</feature>
<evidence type="ECO:0000259" key="3">
    <source>
        <dbReference type="Pfam" id="PF01408"/>
    </source>
</evidence>
<feature type="transmembrane region" description="Helical" evidence="2">
    <location>
        <begin position="533"/>
        <end position="554"/>
    </location>
</feature>
<dbReference type="InParanoid" id="F0Y8G6"/>
<name>F0Y8G6_AURAN</name>
<dbReference type="KEGG" id="aaf:AURANDRAFT_71581"/>
<evidence type="ECO:0000259" key="5">
    <source>
        <dbReference type="Pfam" id="PF22725"/>
    </source>
</evidence>
<dbReference type="InterPro" id="IPR058581">
    <property type="entry name" value="TM_HPP"/>
</dbReference>
<gene>
    <name evidence="6" type="ORF">AURANDRAFT_71581</name>
</gene>
<dbReference type="OrthoDB" id="446809at2759"/>
<dbReference type="Gene3D" id="3.40.50.720">
    <property type="entry name" value="NAD(P)-binding Rossmann-like Domain"/>
    <property type="match status" value="1"/>
</dbReference>
<organism evidence="7">
    <name type="scientific">Aureococcus anophagefferens</name>
    <name type="common">Harmful bloom alga</name>
    <dbReference type="NCBI Taxonomy" id="44056"/>
    <lineage>
        <taxon>Eukaryota</taxon>
        <taxon>Sar</taxon>
        <taxon>Stramenopiles</taxon>
        <taxon>Ochrophyta</taxon>
        <taxon>Pelagophyceae</taxon>
        <taxon>Pelagomonadales</taxon>
        <taxon>Pelagomonadaceae</taxon>
        <taxon>Aureococcus</taxon>
    </lineage>
</organism>
<feature type="transmembrane region" description="Helical" evidence="2">
    <location>
        <begin position="604"/>
        <end position="624"/>
    </location>
</feature>
<dbReference type="eggNOG" id="ENOG502RYP6">
    <property type="taxonomic scope" value="Eukaryota"/>
</dbReference>
<feature type="transmembrane region" description="Helical" evidence="2">
    <location>
        <begin position="193"/>
        <end position="210"/>
    </location>
</feature>
<sequence length="1016" mass="105821">MGGPVERCPRSFDVEAQRSAAQVDADAARGCVAPCWDETDNGIPDVCLERRWCPFNPDNPVTNDNFVCHVFGNIGFPYFDRTRKRYMGVAMWSTLLAMFVTAFGALSLSTDPDVVRASYWLKLEAVNGTAGGATAKYYLGLRSVVTVRGGGDESTDRLEQDFYVGAIPGSDSRDPVQREVLDACAAGAAGNQIGALLSCVTLIFALLGTINRMRFSSDANVQKALGLVTDTWGAATLTWTLAHFHLRCFAGLPARHGALELEHAWGPAWVCYLVCCLSGIIRAAAHWVTPTPGNGAGACVFSLPQRILRVLEADLGDALSYAEQKRTYKLLRAAMAEEGHVVNAFVRESLAKVSGALRDAAGGVENAVAALVGDARRATGVAGPEANGGLDDAALRVALTVAKLKLRRAPAKRDLFEGSGRPTTRGDLARRTVRAASMPSLLLGLVDERHPPEPVRVQPSFGAGEETRPPEGAMSKLGDALKPGLGALLAFAVVQQVGVVLADHGLKCVCPPTGALAVLLFLMPGAPASQPTCVVLAHVLAAAAASLCVDYYPAALAELVPPTSGAVVLAIVAMKAFGAVHPPAAAYAFLFAMQKMPPVMIVKGPGLLGALVLLAVQQGAYLPALKALEAKGKTATPQPRAAAIMAALVDGKPPARIAVLGAGWWAQGWHLPDLHTNPETTIAAIVDPNPQPRSAIPPALEPLAALAAKYDCPTFASLDALLAAGVAFDGVVCCAPHASHYALGAAALAAGKHVLMEKPMTTDVGEAARLADAAKRHPRLYFAVNNTASWRPQALAAAAWVRGGRVGTVEHVSCSFHSPLLWLFDDPANVGWTTPSGAMLGNGFAWGQMSHPIAWILQATGLEPSFATCAMTFAERSGADLTNAATIETKSGATVSLSGAGSVPGTAHGAGSVGKFVSIRIFGSEGMVSYEGDDSKPESGKLELSRRDGGRDVVDGFLFENFVQGGRGPESLLAFVAACRGEAAVAAIDAPLGAAVVGTIDAMYRSAKAGARVSIA</sequence>
<evidence type="ECO:0000313" key="7">
    <source>
        <dbReference type="Proteomes" id="UP000002729"/>
    </source>
</evidence>
<dbReference type="SUPFAM" id="SSF55347">
    <property type="entry name" value="Glyceraldehyde-3-phosphate dehydrogenase-like, C-terminal domain"/>
    <property type="match status" value="1"/>
</dbReference>
<feature type="domain" description="HPP transmembrane region" evidence="4">
    <location>
        <begin position="477"/>
        <end position="616"/>
    </location>
</feature>
<dbReference type="InterPro" id="IPR000683">
    <property type="entry name" value="Gfo/Idh/MocA-like_OxRdtase_N"/>
</dbReference>
<keyword evidence="2" id="KW-0812">Transmembrane</keyword>
<dbReference type="PANTHER" id="PTHR43377:SF1">
    <property type="entry name" value="BILIVERDIN REDUCTASE A"/>
    <property type="match status" value="1"/>
</dbReference>
<dbReference type="GeneID" id="20228292"/>
<accession>F0Y8G6</accession>
<keyword evidence="2" id="KW-1133">Transmembrane helix</keyword>
<dbReference type="EMBL" id="GL833127">
    <property type="protein sequence ID" value="EGB08601.1"/>
    <property type="molecule type" value="Genomic_DNA"/>
</dbReference>
<keyword evidence="7" id="KW-1185">Reference proteome</keyword>
<dbReference type="AlphaFoldDB" id="F0Y8G6"/>
<dbReference type="Pfam" id="PF01408">
    <property type="entry name" value="GFO_IDH_MocA"/>
    <property type="match status" value="1"/>
</dbReference>
<dbReference type="Pfam" id="PF22725">
    <property type="entry name" value="GFO_IDH_MocA_C3"/>
    <property type="match status" value="1"/>
</dbReference>
<dbReference type="Pfam" id="PF04982">
    <property type="entry name" value="TM_HPP"/>
    <property type="match status" value="1"/>
</dbReference>
<dbReference type="InterPro" id="IPR036291">
    <property type="entry name" value="NAD(P)-bd_dom_sf"/>
</dbReference>
<dbReference type="GO" id="GO:0000166">
    <property type="term" value="F:nucleotide binding"/>
    <property type="evidence" value="ECO:0007669"/>
    <property type="project" value="InterPro"/>
</dbReference>
<dbReference type="RefSeq" id="XP_009036602.1">
    <property type="nucleotide sequence ID" value="XM_009038354.1"/>
</dbReference>
<dbReference type="PANTHER" id="PTHR43377">
    <property type="entry name" value="BILIVERDIN REDUCTASE A"/>
    <property type="match status" value="1"/>
</dbReference>
<feature type="domain" description="GFO/IDH/MocA-like oxidoreductase" evidence="5">
    <location>
        <begin position="796"/>
        <end position="928"/>
    </location>
</feature>
<evidence type="ECO:0000256" key="1">
    <source>
        <dbReference type="ARBA" id="ARBA00010928"/>
    </source>
</evidence>
<proteinExistence type="inferred from homology"/>